<name>A0ACC3ZCE4_COLTU</name>
<protein>
    <submittedName>
        <fullName evidence="1">Uncharacterized protein</fullName>
    </submittedName>
</protein>
<reference evidence="1 2" key="1">
    <citation type="journal article" date="2020" name="Phytopathology">
        <title>Genome Sequence Resources of Colletotrichum truncatum, C. plurivorum, C. musicola, and C. sojae: Four Species Pathogenic to Soybean (Glycine max).</title>
        <authorList>
            <person name="Rogerio F."/>
            <person name="Boufleur T.R."/>
            <person name="Ciampi-Guillardi M."/>
            <person name="Sukno S.A."/>
            <person name="Thon M.R."/>
            <person name="Massola Junior N.S."/>
            <person name="Baroncelli R."/>
        </authorList>
    </citation>
    <scope>NUCLEOTIDE SEQUENCE [LARGE SCALE GENOMIC DNA]</scope>
    <source>
        <strain evidence="1 2">CMES1059</strain>
    </source>
</reference>
<organism evidence="1 2">
    <name type="scientific">Colletotrichum truncatum</name>
    <name type="common">Anthracnose fungus</name>
    <name type="synonym">Colletotrichum capsici</name>
    <dbReference type="NCBI Taxonomy" id="5467"/>
    <lineage>
        <taxon>Eukaryota</taxon>
        <taxon>Fungi</taxon>
        <taxon>Dikarya</taxon>
        <taxon>Ascomycota</taxon>
        <taxon>Pezizomycotina</taxon>
        <taxon>Sordariomycetes</taxon>
        <taxon>Hypocreomycetidae</taxon>
        <taxon>Glomerellales</taxon>
        <taxon>Glomerellaceae</taxon>
        <taxon>Colletotrichum</taxon>
        <taxon>Colletotrichum truncatum species complex</taxon>
    </lineage>
</organism>
<proteinExistence type="predicted"/>
<gene>
    <name evidence="1" type="ORF">CTRU02_204350</name>
</gene>
<evidence type="ECO:0000313" key="2">
    <source>
        <dbReference type="Proteomes" id="UP000805649"/>
    </source>
</evidence>
<evidence type="ECO:0000313" key="1">
    <source>
        <dbReference type="EMBL" id="KAL0941587.1"/>
    </source>
</evidence>
<comment type="caution">
    <text evidence="1">The sequence shown here is derived from an EMBL/GenBank/DDBJ whole genome shotgun (WGS) entry which is preliminary data.</text>
</comment>
<accession>A0ACC3ZCE4</accession>
<keyword evidence="2" id="KW-1185">Reference proteome</keyword>
<dbReference type="Proteomes" id="UP000805649">
    <property type="component" value="Unassembled WGS sequence"/>
</dbReference>
<dbReference type="EMBL" id="VUJX02000002">
    <property type="protein sequence ID" value="KAL0941587.1"/>
    <property type="molecule type" value="Genomic_DNA"/>
</dbReference>
<sequence length="343" mass="36161">MFVQQIVLQAFGLIASSLPLSVKALPASHYELHRPSHVTTVHTVPGTATLENLAVRNNGHILVASVTSSTLYQLSPTNEGDPVGVAEIAGVTGLLGISELEPDLFYVIGSNLTSTENSNGVWKVDLRNFEVSRNGTIIQPAKISLVKRIPSARQLNGMTPLAANDTTNLLISDSSLGTIIRLNVVTGDVKTIHQEREMAPLDTGLNIGVNGIRIRGNSLYFVSLDQGLFARLPISLTDGSAAGPVEILASNITFGDDFALSNDGKRAYVATNGPQEVLGVDLTRGGKVVVASSSLLSSASSVALDKLEPEKVFYVTGAAKVGNSTVGHLARVALQCRTTRLVS</sequence>